<feature type="domain" description="Endonuclease GajA/Old nuclease/RecF-like AAA" evidence="1">
    <location>
        <begin position="1"/>
        <end position="84"/>
    </location>
</feature>
<dbReference type="PANTHER" id="PTHR43581">
    <property type="entry name" value="ATP/GTP PHOSPHATASE"/>
    <property type="match status" value="1"/>
</dbReference>
<gene>
    <name evidence="2" type="ORF">C1877_13490</name>
</gene>
<dbReference type="Proteomes" id="UP000254000">
    <property type="component" value="Unassembled WGS sequence"/>
</dbReference>
<dbReference type="PIRSF" id="PIRSF034888">
    <property type="entry name" value="P-loop_UCP034888"/>
    <property type="match status" value="1"/>
</dbReference>
<dbReference type="PANTHER" id="PTHR43581:SF2">
    <property type="entry name" value="EXCINUCLEASE ATPASE SUBUNIT"/>
    <property type="match status" value="1"/>
</dbReference>
<evidence type="ECO:0000313" key="3">
    <source>
        <dbReference type="Proteomes" id="UP000254000"/>
    </source>
</evidence>
<proteinExistence type="predicted"/>
<accession>A0A369LWG0</accession>
<dbReference type="Gene3D" id="3.40.50.300">
    <property type="entry name" value="P-loop containing nucleotide triphosphate hydrolases"/>
    <property type="match status" value="2"/>
</dbReference>
<dbReference type="InterPro" id="IPR027417">
    <property type="entry name" value="P-loop_NTPase"/>
</dbReference>
<reference evidence="2 3" key="1">
    <citation type="journal article" date="2018" name="Elife">
        <title>Discovery and characterization of a prevalent human gut bacterial enzyme sufficient for the inactivation of a family of plant toxins.</title>
        <authorList>
            <person name="Koppel N."/>
            <person name="Bisanz J.E."/>
            <person name="Pandelia M.E."/>
            <person name="Turnbaugh P.J."/>
            <person name="Balskus E.P."/>
        </authorList>
    </citation>
    <scope>NUCLEOTIDE SEQUENCE [LARGE SCALE GENOMIC DNA]</scope>
    <source>
        <strain evidence="2 3">3C</strain>
    </source>
</reference>
<dbReference type="CDD" id="cd00267">
    <property type="entry name" value="ABC_ATPase"/>
    <property type="match status" value="1"/>
</dbReference>
<feature type="domain" description="Endonuclease GajA/Old nuclease/RecF-like AAA" evidence="1">
    <location>
        <begin position="258"/>
        <end position="330"/>
    </location>
</feature>
<dbReference type="EMBL" id="PPTS01000009">
    <property type="protein sequence ID" value="RDB62515.1"/>
    <property type="molecule type" value="Genomic_DNA"/>
</dbReference>
<name>A0A369LWG0_9ACTN</name>
<dbReference type="AlphaFoldDB" id="A0A369LWG0"/>
<dbReference type="OrthoDB" id="3237462at2"/>
<keyword evidence="3" id="KW-1185">Reference proteome</keyword>
<comment type="caution">
    <text evidence="2">The sequence shown here is derived from an EMBL/GenBank/DDBJ whole genome shotgun (WGS) entry which is preliminary data.</text>
</comment>
<dbReference type="InterPro" id="IPR051396">
    <property type="entry name" value="Bact_Antivir_Def_Nuclease"/>
</dbReference>
<dbReference type="InterPro" id="IPR014592">
    <property type="entry name" value="P-loop_UCP034888"/>
</dbReference>
<dbReference type="SUPFAM" id="SSF52540">
    <property type="entry name" value="P-loop containing nucleoside triphosphate hydrolases"/>
    <property type="match status" value="1"/>
</dbReference>
<dbReference type="Pfam" id="PF13175">
    <property type="entry name" value="AAA_15"/>
    <property type="match status" value="2"/>
</dbReference>
<dbReference type="InterPro" id="IPR041685">
    <property type="entry name" value="AAA_GajA/Old/RecF-like"/>
</dbReference>
<organism evidence="2 3">
    <name type="scientific">Gordonibacter pamelaeae</name>
    <dbReference type="NCBI Taxonomy" id="471189"/>
    <lineage>
        <taxon>Bacteria</taxon>
        <taxon>Bacillati</taxon>
        <taxon>Actinomycetota</taxon>
        <taxon>Coriobacteriia</taxon>
        <taxon>Eggerthellales</taxon>
        <taxon>Eggerthellaceae</taxon>
        <taxon>Gordonibacter</taxon>
    </lineage>
</organism>
<dbReference type="RefSeq" id="WP_015539799.1">
    <property type="nucleotide sequence ID" value="NZ_CABMMS010000009.1"/>
</dbReference>
<dbReference type="GeneID" id="78360708"/>
<sequence>MLKHIHLENFKAQQATDLDFSKINVLTGFNSTGKTTVIQSLAFVKQSLQKKELSFNDYLLRLGDYREVVSRHDTDLPIRISVTLDGDAEELQYSLEASMGGVVESFAVDGEEGWKWDSRTDGAVEASGRLFFPIAAGGYGGGVFTSPDPAKTMQEQKRTMGWFENMLYLSSNRGFTKYNYPLLAGKPTVEDISNRTGDSSALEEWLSNLIIYRINEAKRYPAMEAQLDRMTDRLSSLGVEISPYVMSGPSVVIDLAESGMWVSAVNSGYGVNQSVASIVLGSLSEPGSLVMIEEPETHLHPRFQRAMAKILADFTKEGKRVLITSHSDHVLQELRKLVLAGTVPEEDVKVYHFAKEDRITRASEIDVTDEAALRELFS</sequence>
<evidence type="ECO:0000259" key="1">
    <source>
        <dbReference type="Pfam" id="PF13175"/>
    </source>
</evidence>
<protein>
    <recommendedName>
        <fullName evidence="1">Endonuclease GajA/Old nuclease/RecF-like AAA domain-containing protein</fullName>
    </recommendedName>
</protein>
<evidence type="ECO:0000313" key="2">
    <source>
        <dbReference type="EMBL" id="RDB62515.1"/>
    </source>
</evidence>